<evidence type="ECO:0000256" key="1">
    <source>
        <dbReference type="SAM" id="Phobius"/>
    </source>
</evidence>
<proteinExistence type="predicted"/>
<dbReference type="EMBL" id="ML991783">
    <property type="protein sequence ID" value="KAF2236829.1"/>
    <property type="molecule type" value="Genomic_DNA"/>
</dbReference>
<organism evidence="2 3">
    <name type="scientific">Viridothelium virens</name>
    <name type="common">Speckled blister lichen</name>
    <name type="synonym">Trypethelium virens</name>
    <dbReference type="NCBI Taxonomy" id="1048519"/>
    <lineage>
        <taxon>Eukaryota</taxon>
        <taxon>Fungi</taxon>
        <taxon>Dikarya</taxon>
        <taxon>Ascomycota</taxon>
        <taxon>Pezizomycotina</taxon>
        <taxon>Dothideomycetes</taxon>
        <taxon>Dothideomycetes incertae sedis</taxon>
        <taxon>Trypetheliales</taxon>
        <taxon>Trypetheliaceae</taxon>
        <taxon>Viridothelium</taxon>
    </lineage>
</organism>
<keyword evidence="1" id="KW-1133">Transmembrane helix</keyword>
<evidence type="ECO:0000313" key="3">
    <source>
        <dbReference type="Proteomes" id="UP000800092"/>
    </source>
</evidence>
<feature type="non-terminal residue" evidence="2">
    <location>
        <position position="69"/>
    </location>
</feature>
<protein>
    <submittedName>
        <fullName evidence="2">Uncharacterized protein</fullName>
    </submittedName>
</protein>
<accession>A0A6A6HG41</accession>
<keyword evidence="1" id="KW-0812">Transmembrane</keyword>
<sequence length="69" mass="7717">MARSLFANDSLLVGLSTWKILACLSGSILISIRKPRPTISKVSKIRALLYHASRDDFCNDVSKQELRIV</sequence>
<keyword evidence="3" id="KW-1185">Reference proteome</keyword>
<name>A0A6A6HG41_VIRVR</name>
<feature type="transmembrane region" description="Helical" evidence="1">
    <location>
        <begin position="12"/>
        <end position="32"/>
    </location>
</feature>
<gene>
    <name evidence="2" type="ORF">EV356DRAFT_497751</name>
</gene>
<evidence type="ECO:0000313" key="2">
    <source>
        <dbReference type="EMBL" id="KAF2236829.1"/>
    </source>
</evidence>
<dbReference type="AlphaFoldDB" id="A0A6A6HG41"/>
<dbReference type="Proteomes" id="UP000800092">
    <property type="component" value="Unassembled WGS sequence"/>
</dbReference>
<reference evidence="2" key="1">
    <citation type="journal article" date="2020" name="Stud. Mycol.">
        <title>101 Dothideomycetes genomes: a test case for predicting lifestyles and emergence of pathogens.</title>
        <authorList>
            <person name="Haridas S."/>
            <person name="Albert R."/>
            <person name="Binder M."/>
            <person name="Bloem J."/>
            <person name="Labutti K."/>
            <person name="Salamov A."/>
            <person name="Andreopoulos B."/>
            <person name="Baker S."/>
            <person name="Barry K."/>
            <person name="Bills G."/>
            <person name="Bluhm B."/>
            <person name="Cannon C."/>
            <person name="Castanera R."/>
            <person name="Culley D."/>
            <person name="Daum C."/>
            <person name="Ezra D."/>
            <person name="Gonzalez J."/>
            <person name="Henrissat B."/>
            <person name="Kuo A."/>
            <person name="Liang C."/>
            <person name="Lipzen A."/>
            <person name="Lutzoni F."/>
            <person name="Magnuson J."/>
            <person name="Mondo S."/>
            <person name="Nolan M."/>
            <person name="Ohm R."/>
            <person name="Pangilinan J."/>
            <person name="Park H.-J."/>
            <person name="Ramirez L."/>
            <person name="Alfaro M."/>
            <person name="Sun H."/>
            <person name="Tritt A."/>
            <person name="Yoshinaga Y."/>
            <person name="Zwiers L.-H."/>
            <person name="Turgeon B."/>
            <person name="Goodwin S."/>
            <person name="Spatafora J."/>
            <person name="Crous P."/>
            <person name="Grigoriev I."/>
        </authorList>
    </citation>
    <scope>NUCLEOTIDE SEQUENCE</scope>
    <source>
        <strain evidence="2">Tuck. ex Michener</strain>
    </source>
</reference>
<keyword evidence="1" id="KW-0472">Membrane</keyword>